<sequence>MSDNDRPRITDTRSNPRKHTSQNFAGLIPQQQHCRCRSNSMDDVLPAVYSNCTYCHEIDDLRIRLWMAISPVLFIVGVVGNSLNLLTLLSKALRSRVSTVYLVTLAVADIGALMFGLLPAWIALQFDLNGLNNKYEFSCKFRKYAHFTFSDMSVWLICAFTVERVIAVMLPHRVKSICTKRRARMTTGLILAIALTKNLSLVITRTLEADPLTNRTKCVSSDFDQYVRPWIVLATVNVIPFVLISVCNACIIRHVRRLSSSRSSCNTSQDRLQSQLGAMTRMCLSISFAFLVLISPSMILLVGRPYWTQTEISTAKYNIASTVGSLCQYTSNSINMYLYCLSGKAFRQQLAQRIGVEACHKRITQNRVEPDAQSSFKREDLAEEIIQTLSHRVSMADQLCSCTSANGLITCTNL</sequence>
<feature type="transmembrane region" description="Helical" evidence="6">
    <location>
        <begin position="65"/>
        <end position="88"/>
    </location>
</feature>
<reference evidence="9" key="3">
    <citation type="submission" date="2015-06" db="UniProtKB">
        <authorList>
            <consortium name="EnsemblMetazoa"/>
        </authorList>
    </citation>
    <scope>IDENTIFICATION</scope>
</reference>
<evidence type="ECO:0000256" key="3">
    <source>
        <dbReference type="ARBA" id="ARBA00022989"/>
    </source>
</evidence>
<dbReference type="EMBL" id="AMQN01003882">
    <property type="status" value="NOT_ANNOTATED_CDS"/>
    <property type="molecule type" value="Genomic_DNA"/>
</dbReference>
<dbReference type="AlphaFoldDB" id="R7VHG7"/>
<dbReference type="GO" id="GO:0016020">
    <property type="term" value="C:membrane"/>
    <property type="evidence" value="ECO:0007669"/>
    <property type="project" value="UniProtKB-SubCell"/>
</dbReference>
<keyword evidence="4 6" id="KW-0472">Membrane</keyword>
<name>R7VHG7_CAPTE</name>
<feature type="compositionally biased region" description="Basic and acidic residues" evidence="5">
    <location>
        <begin position="1"/>
        <end position="11"/>
    </location>
</feature>
<evidence type="ECO:0000313" key="10">
    <source>
        <dbReference type="Proteomes" id="UP000014760"/>
    </source>
</evidence>
<keyword evidence="10" id="KW-1185">Reference proteome</keyword>
<dbReference type="Proteomes" id="UP000014760">
    <property type="component" value="Unassembled WGS sequence"/>
</dbReference>
<dbReference type="InterPro" id="IPR017452">
    <property type="entry name" value="GPCR_Rhodpsn_7TM"/>
</dbReference>
<gene>
    <name evidence="8" type="ORF">CAPTEDRAFT_197663</name>
</gene>
<feature type="region of interest" description="Disordered" evidence="5">
    <location>
        <begin position="1"/>
        <end position="21"/>
    </location>
</feature>
<dbReference type="HOGENOM" id="CLU_009579_24_0_1"/>
<feature type="transmembrane region" description="Helical" evidence="6">
    <location>
        <begin position="282"/>
        <end position="307"/>
    </location>
</feature>
<evidence type="ECO:0000313" key="8">
    <source>
        <dbReference type="EMBL" id="ELU18022.1"/>
    </source>
</evidence>
<dbReference type="EnsemblMetazoa" id="CapteT197663">
    <property type="protein sequence ID" value="CapteP197663"/>
    <property type="gene ID" value="CapteG197663"/>
</dbReference>
<dbReference type="CDD" id="cd14978">
    <property type="entry name" value="7tmA_FMRFamide_R-like"/>
    <property type="match status" value="1"/>
</dbReference>
<dbReference type="PROSITE" id="PS50262">
    <property type="entry name" value="G_PROTEIN_RECEP_F1_2"/>
    <property type="match status" value="1"/>
</dbReference>
<feature type="transmembrane region" description="Helical" evidence="6">
    <location>
        <begin position="227"/>
        <end position="252"/>
    </location>
</feature>
<dbReference type="InterPro" id="IPR000276">
    <property type="entry name" value="GPCR_Rhodpsn"/>
</dbReference>
<dbReference type="OMA" id="FEMILYS"/>
<reference evidence="10" key="1">
    <citation type="submission" date="2012-12" db="EMBL/GenBank/DDBJ databases">
        <authorList>
            <person name="Hellsten U."/>
            <person name="Grimwood J."/>
            <person name="Chapman J.A."/>
            <person name="Shapiro H."/>
            <person name="Aerts A."/>
            <person name="Otillar R.P."/>
            <person name="Terry A.Y."/>
            <person name="Boore J.L."/>
            <person name="Simakov O."/>
            <person name="Marletaz F."/>
            <person name="Cho S.-J."/>
            <person name="Edsinger-Gonzales E."/>
            <person name="Havlak P."/>
            <person name="Kuo D.-H."/>
            <person name="Larsson T."/>
            <person name="Lv J."/>
            <person name="Arendt D."/>
            <person name="Savage R."/>
            <person name="Osoegawa K."/>
            <person name="de Jong P."/>
            <person name="Lindberg D.R."/>
            <person name="Seaver E.C."/>
            <person name="Weisblat D.A."/>
            <person name="Putnam N.H."/>
            <person name="Grigoriev I.V."/>
            <person name="Rokhsar D.S."/>
        </authorList>
    </citation>
    <scope>NUCLEOTIDE SEQUENCE</scope>
    <source>
        <strain evidence="10">I ESC-2004</strain>
    </source>
</reference>
<keyword evidence="3 6" id="KW-1133">Transmembrane helix</keyword>
<evidence type="ECO:0000256" key="4">
    <source>
        <dbReference type="ARBA" id="ARBA00023136"/>
    </source>
</evidence>
<evidence type="ECO:0000256" key="2">
    <source>
        <dbReference type="ARBA" id="ARBA00022692"/>
    </source>
</evidence>
<feature type="transmembrane region" description="Helical" evidence="6">
    <location>
        <begin position="100"/>
        <end position="124"/>
    </location>
</feature>
<dbReference type="PRINTS" id="PR00237">
    <property type="entry name" value="GPCRRHODOPSN"/>
</dbReference>
<protein>
    <recommendedName>
        <fullName evidence="7">G-protein coupled receptors family 1 profile domain-containing protein</fullName>
    </recommendedName>
</protein>
<dbReference type="EMBL" id="KB292163">
    <property type="protein sequence ID" value="ELU18022.1"/>
    <property type="molecule type" value="Genomic_DNA"/>
</dbReference>
<feature type="domain" description="G-protein coupled receptors family 1 profile" evidence="7">
    <location>
        <begin position="80"/>
        <end position="339"/>
    </location>
</feature>
<dbReference type="SUPFAM" id="SSF81321">
    <property type="entry name" value="Family A G protein-coupled receptor-like"/>
    <property type="match status" value="1"/>
</dbReference>
<dbReference type="PANTHER" id="PTHR46641:SF25">
    <property type="entry name" value="CNMAMIDE RECEPTOR-RELATED"/>
    <property type="match status" value="1"/>
</dbReference>
<evidence type="ECO:0000256" key="6">
    <source>
        <dbReference type="SAM" id="Phobius"/>
    </source>
</evidence>
<feature type="transmembrane region" description="Helical" evidence="6">
    <location>
        <begin position="144"/>
        <end position="167"/>
    </location>
</feature>
<reference evidence="8 10" key="2">
    <citation type="journal article" date="2013" name="Nature">
        <title>Insights into bilaterian evolution from three spiralian genomes.</title>
        <authorList>
            <person name="Simakov O."/>
            <person name="Marletaz F."/>
            <person name="Cho S.J."/>
            <person name="Edsinger-Gonzales E."/>
            <person name="Havlak P."/>
            <person name="Hellsten U."/>
            <person name="Kuo D.H."/>
            <person name="Larsson T."/>
            <person name="Lv J."/>
            <person name="Arendt D."/>
            <person name="Savage R."/>
            <person name="Osoegawa K."/>
            <person name="de Jong P."/>
            <person name="Grimwood J."/>
            <person name="Chapman J.A."/>
            <person name="Shapiro H."/>
            <person name="Aerts A."/>
            <person name="Otillar R.P."/>
            <person name="Terry A.Y."/>
            <person name="Boore J.L."/>
            <person name="Grigoriev I.V."/>
            <person name="Lindberg D.R."/>
            <person name="Seaver E.C."/>
            <person name="Weisblat D.A."/>
            <person name="Putnam N.H."/>
            <person name="Rokhsar D.S."/>
        </authorList>
    </citation>
    <scope>NUCLEOTIDE SEQUENCE</scope>
    <source>
        <strain evidence="8 10">I ESC-2004</strain>
    </source>
</reference>
<evidence type="ECO:0000313" key="9">
    <source>
        <dbReference type="EnsemblMetazoa" id="CapteP197663"/>
    </source>
</evidence>
<dbReference type="GO" id="GO:0004930">
    <property type="term" value="F:G protein-coupled receptor activity"/>
    <property type="evidence" value="ECO:0007669"/>
    <property type="project" value="InterPro"/>
</dbReference>
<keyword evidence="2 6" id="KW-0812">Transmembrane</keyword>
<feature type="transmembrane region" description="Helical" evidence="6">
    <location>
        <begin position="188"/>
        <end position="207"/>
    </location>
</feature>
<accession>R7VHG7</accession>
<evidence type="ECO:0000259" key="7">
    <source>
        <dbReference type="PROSITE" id="PS50262"/>
    </source>
</evidence>
<dbReference type="InterPro" id="IPR052954">
    <property type="entry name" value="GPCR-Ligand_Int"/>
</dbReference>
<evidence type="ECO:0000256" key="5">
    <source>
        <dbReference type="SAM" id="MobiDB-lite"/>
    </source>
</evidence>
<dbReference type="Pfam" id="PF00001">
    <property type="entry name" value="7tm_1"/>
    <property type="match status" value="1"/>
</dbReference>
<dbReference type="PANTHER" id="PTHR46641">
    <property type="entry name" value="FMRFAMIDE RECEPTOR-RELATED"/>
    <property type="match status" value="1"/>
</dbReference>
<evidence type="ECO:0000256" key="1">
    <source>
        <dbReference type="ARBA" id="ARBA00004370"/>
    </source>
</evidence>
<dbReference type="STRING" id="283909.R7VHG7"/>
<dbReference type="OrthoDB" id="10044919at2759"/>
<dbReference type="Gene3D" id="1.20.1070.10">
    <property type="entry name" value="Rhodopsin 7-helix transmembrane proteins"/>
    <property type="match status" value="1"/>
</dbReference>
<organism evidence="8">
    <name type="scientific">Capitella teleta</name>
    <name type="common">Polychaete worm</name>
    <dbReference type="NCBI Taxonomy" id="283909"/>
    <lineage>
        <taxon>Eukaryota</taxon>
        <taxon>Metazoa</taxon>
        <taxon>Spiralia</taxon>
        <taxon>Lophotrochozoa</taxon>
        <taxon>Annelida</taxon>
        <taxon>Polychaeta</taxon>
        <taxon>Sedentaria</taxon>
        <taxon>Scolecida</taxon>
        <taxon>Capitellidae</taxon>
        <taxon>Capitella</taxon>
    </lineage>
</organism>
<proteinExistence type="predicted"/>
<comment type="subcellular location">
    <subcellularLocation>
        <location evidence="1">Membrane</location>
    </subcellularLocation>
</comment>